<evidence type="ECO:0000256" key="1">
    <source>
        <dbReference type="ARBA" id="ARBA00023125"/>
    </source>
</evidence>
<accession>A0A1S8LZV3</accession>
<gene>
    <name evidence="2" type="ORF">CROST_008050</name>
</gene>
<dbReference type="PANTHER" id="PTHR43479:SF11">
    <property type="entry name" value="ACREF_ENVCD OPERON REPRESSOR-RELATED"/>
    <property type="match status" value="1"/>
</dbReference>
<dbReference type="PROSITE" id="PS50977">
    <property type="entry name" value="HTH_TETR_2"/>
    <property type="match status" value="1"/>
</dbReference>
<dbReference type="Pfam" id="PF00440">
    <property type="entry name" value="TetR_N"/>
    <property type="match status" value="1"/>
</dbReference>
<dbReference type="RefSeq" id="WP_077834597.1">
    <property type="nucleotide sequence ID" value="NZ_CP096983.1"/>
</dbReference>
<evidence type="ECO:0000313" key="2">
    <source>
        <dbReference type="EMBL" id="URZ10097.1"/>
    </source>
</evidence>
<dbReference type="GO" id="GO:0003677">
    <property type="term" value="F:DNA binding"/>
    <property type="evidence" value="ECO:0007669"/>
    <property type="project" value="UniProtKB-UniRule"/>
</dbReference>
<dbReference type="SUPFAM" id="SSF46689">
    <property type="entry name" value="Homeodomain-like"/>
    <property type="match status" value="1"/>
</dbReference>
<dbReference type="InterPro" id="IPR050624">
    <property type="entry name" value="HTH-type_Tx_Regulator"/>
</dbReference>
<dbReference type="AlphaFoldDB" id="A0A1S8LZV3"/>
<dbReference type="Gene3D" id="1.10.357.10">
    <property type="entry name" value="Tetracycline Repressor, domain 2"/>
    <property type="match status" value="1"/>
</dbReference>
<dbReference type="InterPro" id="IPR009057">
    <property type="entry name" value="Homeodomain-like_sf"/>
</dbReference>
<name>A0A1S8LZV3_9CLOT</name>
<evidence type="ECO:0000313" key="3">
    <source>
        <dbReference type="Proteomes" id="UP000190951"/>
    </source>
</evidence>
<dbReference type="STRING" id="84029.CROST_16900"/>
<dbReference type="Proteomes" id="UP000190951">
    <property type="component" value="Chromosome"/>
</dbReference>
<reference evidence="2 3" key="1">
    <citation type="submission" date="2022-04" db="EMBL/GenBank/DDBJ databases">
        <title>Genome sequence of C. roseum typestrain.</title>
        <authorList>
            <person name="Poehlein A."/>
            <person name="Schoch T."/>
            <person name="Duerre P."/>
            <person name="Daniel R."/>
        </authorList>
    </citation>
    <scope>NUCLEOTIDE SEQUENCE [LARGE SCALE GENOMIC DNA]</scope>
    <source>
        <strain evidence="2 3">DSM 7320</strain>
    </source>
</reference>
<proteinExistence type="predicted"/>
<dbReference type="PANTHER" id="PTHR43479">
    <property type="entry name" value="ACREF/ENVCD OPERON REPRESSOR-RELATED"/>
    <property type="match status" value="1"/>
</dbReference>
<sequence length="187" mass="21718">MRKKDDKKQENIKNAVVKLILDEGFHGTSISKIAKAAEVSPATVYIYYENKDVMLREIYFEYSKEILNHLLRGISKNITGKELIESLIRNYYLYIKQNKEIFLFVEQFSSCPSLSNTCEKLKELDYIYTLLDKMKNSSILKNYHNDTILSVIFSPVKDIATNHCLSPNERQALLMEIIQILQDALVI</sequence>
<organism evidence="2 3">
    <name type="scientific">Clostridium felsineum</name>
    <dbReference type="NCBI Taxonomy" id="36839"/>
    <lineage>
        <taxon>Bacteria</taxon>
        <taxon>Bacillati</taxon>
        <taxon>Bacillota</taxon>
        <taxon>Clostridia</taxon>
        <taxon>Eubacteriales</taxon>
        <taxon>Clostridiaceae</taxon>
        <taxon>Clostridium</taxon>
    </lineage>
</organism>
<protein>
    <submittedName>
        <fullName evidence="2">Uncharacterized protein</fullName>
    </submittedName>
</protein>
<dbReference type="InterPro" id="IPR001647">
    <property type="entry name" value="HTH_TetR"/>
</dbReference>
<keyword evidence="3" id="KW-1185">Reference proteome</keyword>
<dbReference type="KEGG" id="crw:CROST_008050"/>
<dbReference type="PRINTS" id="PR00455">
    <property type="entry name" value="HTHTETR"/>
</dbReference>
<keyword evidence="1" id="KW-0238">DNA-binding</keyword>
<dbReference type="EMBL" id="CP096983">
    <property type="protein sequence ID" value="URZ10097.1"/>
    <property type="molecule type" value="Genomic_DNA"/>
</dbReference>